<evidence type="ECO:0000313" key="11">
    <source>
        <dbReference type="EMBL" id="KAF7149444.1"/>
    </source>
</evidence>
<dbReference type="OrthoDB" id="284473at2759"/>
<dbReference type="FunFam" id="3.20.20.80:FF:000043">
    <property type="entry name" value="cytosolic endo-beta-N-acetylglucosaminidase"/>
    <property type="match status" value="1"/>
</dbReference>
<keyword evidence="6" id="KW-0326">Glycosidase</keyword>
<reference evidence="11" key="1">
    <citation type="submission" date="2019-11" db="EMBL/GenBank/DDBJ databases">
        <authorList>
            <person name="Liu Y."/>
            <person name="Hou J."/>
            <person name="Li T.-Q."/>
            <person name="Guan C.-H."/>
            <person name="Wu X."/>
            <person name="Wu H.-Z."/>
            <person name="Ling F."/>
            <person name="Zhang R."/>
            <person name="Shi X.-G."/>
            <person name="Ren J.-P."/>
            <person name="Chen E.-F."/>
            <person name="Sun J.-M."/>
        </authorList>
    </citation>
    <scope>NUCLEOTIDE SEQUENCE</scope>
    <source>
        <strain evidence="11">Adult_tree_wgs_1</strain>
        <tissue evidence="11">Leaves</tissue>
    </source>
</reference>
<dbReference type="CDD" id="cd06547">
    <property type="entry name" value="GH85_ENGase"/>
    <property type="match status" value="1"/>
</dbReference>
<evidence type="ECO:0000256" key="6">
    <source>
        <dbReference type="ARBA" id="ARBA00023295"/>
    </source>
</evidence>
<dbReference type="Proteomes" id="UP000626092">
    <property type="component" value="Unassembled WGS sequence"/>
</dbReference>
<organism evidence="11 12">
    <name type="scientific">Rhododendron simsii</name>
    <name type="common">Sims's rhododendron</name>
    <dbReference type="NCBI Taxonomy" id="118357"/>
    <lineage>
        <taxon>Eukaryota</taxon>
        <taxon>Viridiplantae</taxon>
        <taxon>Streptophyta</taxon>
        <taxon>Embryophyta</taxon>
        <taxon>Tracheophyta</taxon>
        <taxon>Spermatophyta</taxon>
        <taxon>Magnoliopsida</taxon>
        <taxon>eudicotyledons</taxon>
        <taxon>Gunneridae</taxon>
        <taxon>Pentapetalae</taxon>
        <taxon>asterids</taxon>
        <taxon>Ericales</taxon>
        <taxon>Ericaceae</taxon>
        <taxon>Ericoideae</taxon>
        <taxon>Rhodoreae</taxon>
        <taxon>Rhododendron</taxon>
    </lineage>
</organism>
<dbReference type="EC" id="3.2.1.96" evidence="3"/>
<evidence type="ECO:0000259" key="10">
    <source>
        <dbReference type="Pfam" id="PF25529"/>
    </source>
</evidence>
<evidence type="ECO:0000259" key="9">
    <source>
        <dbReference type="Pfam" id="PF03644"/>
    </source>
</evidence>
<evidence type="ECO:0000256" key="3">
    <source>
        <dbReference type="ARBA" id="ARBA00012566"/>
    </source>
</evidence>
<feature type="domain" description="Cytosolic endo-beta-N-acetylglucosaminidase TIM barrel" evidence="9">
    <location>
        <begin position="107"/>
        <end position="384"/>
    </location>
</feature>
<dbReference type="PANTHER" id="PTHR13246">
    <property type="entry name" value="ENDO BETA N-ACETYLGLUCOSAMINIDASE"/>
    <property type="match status" value="1"/>
</dbReference>
<comment type="similarity">
    <text evidence="2">Belongs to the glycosyl hydrolase 85 family.</text>
</comment>
<dbReference type="InterPro" id="IPR057882">
    <property type="entry name" value="ENGase_C"/>
</dbReference>
<keyword evidence="12" id="KW-1185">Reference proteome</keyword>
<protein>
    <recommendedName>
        <fullName evidence="3">mannosyl-glycoprotein endo-beta-N-acetylglucosaminidase</fullName>
        <ecNumber evidence="3">3.2.1.96</ecNumber>
    </recommendedName>
</protein>
<dbReference type="InterPro" id="IPR005201">
    <property type="entry name" value="TIM_ENGase"/>
</dbReference>
<dbReference type="GO" id="GO:0033925">
    <property type="term" value="F:mannosyl-glycoprotein endo-beta-N-acetylglucosaminidase activity"/>
    <property type="evidence" value="ECO:0007669"/>
    <property type="project" value="UniProtKB-EC"/>
</dbReference>
<keyword evidence="4" id="KW-0963">Cytoplasm</keyword>
<evidence type="ECO:0000313" key="12">
    <source>
        <dbReference type="Proteomes" id="UP000626092"/>
    </source>
</evidence>
<dbReference type="Gene3D" id="3.20.20.80">
    <property type="entry name" value="Glycosidases"/>
    <property type="match status" value="1"/>
</dbReference>
<dbReference type="PANTHER" id="PTHR13246:SF1">
    <property type="entry name" value="CYTOSOLIC ENDO-BETA-N-ACETYLGLUCOSAMINIDASE"/>
    <property type="match status" value="1"/>
</dbReference>
<evidence type="ECO:0000256" key="2">
    <source>
        <dbReference type="ARBA" id="ARBA00007849"/>
    </source>
</evidence>
<dbReference type="AlphaFoldDB" id="A0A834LVB9"/>
<dbReference type="GO" id="GO:0005829">
    <property type="term" value="C:cytosol"/>
    <property type="evidence" value="ECO:0007669"/>
    <property type="project" value="UniProtKB-SubCell"/>
</dbReference>
<evidence type="ECO:0000256" key="7">
    <source>
        <dbReference type="ARBA" id="ARBA00034414"/>
    </source>
</evidence>
<evidence type="ECO:0000256" key="4">
    <source>
        <dbReference type="ARBA" id="ARBA00022490"/>
    </source>
</evidence>
<gene>
    <name evidence="11" type="ORF">RHSIM_Rhsim03G0147100</name>
</gene>
<dbReference type="Pfam" id="PF25529">
    <property type="entry name" value="Ig_ENGASE1_C"/>
    <property type="match status" value="1"/>
</dbReference>
<feature type="domain" description="Cytosolic endo-beta-N-acetylglucosaminidase C-terminal" evidence="10">
    <location>
        <begin position="584"/>
        <end position="694"/>
    </location>
</feature>
<comment type="function">
    <text evidence="8">Endoglycosidase that releases N-glycans from glycoproteins by cleaving the beta-1,4-glycosidic bond in the N,N'-diacetylchitobiose core. Involved in the production of high-mannose type N-glycans during plant development and fruit maturation.</text>
</comment>
<comment type="caution">
    <text evidence="11">The sequence shown here is derived from an EMBL/GenBank/DDBJ whole genome shotgun (WGS) entry which is preliminary data.</text>
</comment>
<dbReference type="Gene3D" id="2.60.120.260">
    <property type="entry name" value="Galactose-binding domain-like"/>
    <property type="match status" value="1"/>
</dbReference>
<proteinExistence type="inferred from homology"/>
<name>A0A834LVB9_RHOSS</name>
<accession>A0A834LVB9</accession>
<comment type="subcellular location">
    <subcellularLocation>
        <location evidence="1">Cytoplasm</location>
        <location evidence="1">Cytosol</location>
    </subcellularLocation>
</comment>
<dbReference type="GO" id="GO:0006491">
    <property type="term" value="P:N-glycan processing"/>
    <property type="evidence" value="ECO:0007669"/>
    <property type="project" value="UniProtKB-ARBA"/>
</dbReference>
<evidence type="ECO:0000256" key="1">
    <source>
        <dbReference type="ARBA" id="ARBA00004514"/>
    </source>
</evidence>
<keyword evidence="5" id="KW-0378">Hydrolase</keyword>
<dbReference type="EMBL" id="WJXA01000003">
    <property type="protein sequence ID" value="KAF7149444.1"/>
    <property type="molecule type" value="Genomic_DNA"/>
</dbReference>
<comment type="catalytic activity">
    <reaction evidence="7">
        <text>an N(4)-(oligosaccharide-(1-&gt;3)-[oligosaccharide-(1-&gt;6)]-beta-D-Man-(1-&gt;4)-beta-D-GlcNAc-(1-&gt;4)-alpha-D-GlcNAc)-L-asparaginyl-[protein] + H2O = an oligosaccharide-(1-&gt;3)-[oligosaccharide-(1-&gt;6)]-beta-D-Man-(1-&gt;4)-D-GlcNAc + N(4)-(N-acetyl-beta-D-glucosaminyl)-L-asparaginyl-[protein]</text>
        <dbReference type="Rhea" id="RHEA:73067"/>
        <dbReference type="Rhea" id="RHEA-COMP:12603"/>
        <dbReference type="Rhea" id="RHEA-COMP:18176"/>
        <dbReference type="ChEBI" id="CHEBI:15377"/>
        <dbReference type="ChEBI" id="CHEBI:132248"/>
        <dbReference type="ChEBI" id="CHEBI:192714"/>
        <dbReference type="ChEBI" id="CHEBI:192715"/>
        <dbReference type="EC" id="3.2.1.96"/>
    </reaction>
</comment>
<dbReference type="Pfam" id="PF03644">
    <property type="entry name" value="Glyco_hydro_85"/>
    <property type="match status" value="1"/>
</dbReference>
<dbReference type="InterPro" id="IPR032979">
    <property type="entry name" value="ENGase"/>
</dbReference>
<evidence type="ECO:0000256" key="8">
    <source>
        <dbReference type="ARBA" id="ARBA00060018"/>
    </source>
</evidence>
<sequence length="697" mass="77833">MLIPFLAYLNRQTLIFSIRNLLCSILNALLSLLPKMNSSASADPPPFDPSRPAVPVSYPIKTLADLESRSYFDSFHFPFNKSSVALRNSRLADRPRMLVCHDMAGGYTDDKWVQGGSNPEAYTIWHWYLMDVFVYFSHDLVTLPPPCWTNAAHKHGVKVLGTFITEWDEGRVNANKLLATKESARMYAERLTELASALGFDGWLLNMEVKLDVEKIPILTEFVSHLTKTMHDLVPGSLVIWYDSITVDGNLIWQNQLNQKNKPFFDVSDGIFLNYSWLEDYPKHSAAVAGDRKFDVYVGIDIFGRGTYGGGQWNTNVALDVIKRGNVSAALFAPGWVYETKQPPDFATAQNRWWSLVEKSWGIMQSFPLELPFYSNFDQGRGQHVAIDGEQVSSAPWNNLSSQSFQPCLNFFGDPSSDSIQILVDFKEASYSGGGNITFKGTLPDVGYFSTKLFHGELLLGDLPVHLKYSAKLDGNSLIGLSLEFSSAEKEKLSVLFASRGNTLLTMTQFSSKFNKVIMPRQVTKSKTDPGWVILESSISMNGFTLTEIHALCYSESSLSPNPTQYFAILGHVSVKTSGQNVVFPPSTSWLVEGQDIEWTSGSQGSKTLSVKLRWRLKDGNASLFPKYNIFVEKLSNQDIEKQEYLGVAQVEAFYVFNLVVPSGTSNLKFIIQVCGVDGTSQPVNDSPSFHLPVERS</sequence>
<evidence type="ECO:0000256" key="5">
    <source>
        <dbReference type="ARBA" id="ARBA00022801"/>
    </source>
</evidence>